<sequence length="90" mass="10104">MVIKLNVSFVVIQLVILFLSLICPSHEENLIRVCTIKELQSARSRICSLYKRSYNPNSLMNWIRERRAISSIASSCCSPGCPESLLTVGC</sequence>
<proteinExistence type="predicted"/>
<protein>
    <recommendedName>
        <fullName evidence="6">Insulin-like domain-containing protein</fullName>
    </recommendedName>
</protein>
<evidence type="ECO:0000313" key="4">
    <source>
        <dbReference type="EnsemblMetazoa" id="tetur04g08550.1"/>
    </source>
</evidence>
<feature type="signal peptide" evidence="3">
    <location>
        <begin position="1"/>
        <end position="27"/>
    </location>
</feature>
<dbReference type="InterPro" id="IPR036438">
    <property type="entry name" value="Insulin-like_sf"/>
</dbReference>
<name>T1K3G0_TETUR</name>
<dbReference type="Proteomes" id="UP000015104">
    <property type="component" value="Unassembled WGS sequence"/>
</dbReference>
<keyword evidence="1" id="KW-0165">Cleavage on pair of basic residues</keyword>
<reference evidence="5" key="1">
    <citation type="submission" date="2011-08" db="EMBL/GenBank/DDBJ databases">
        <authorList>
            <person name="Rombauts S."/>
        </authorList>
    </citation>
    <scope>NUCLEOTIDE SEQUENCE</scope>
    <source>
        <strain evidence="5">London</strain>
    </source>
</reference>
<reference evidence="4" key="2">
    <citation type="submission" date="2015-06" db="UniProtKB">
        <authorList>
            <consortium name="EnsemblMetazoa"/>
        </authorList>
    </citation>
    <scope>IDENTIFICATION</scope>
</reference>
<feature type="chain" id="PRO_5004591027" description="Insulin-like domain-containing protein" evidence="3">
    <location>
        <begin position="28"/>
        <end position="90"/>
    </location>
</feature>
<evidence type="ECO:0008006" key="6">
    <source>
        <dbReference type="Google" id="ProtNLM"/>
    </source>
</evidence>
<keyword evidence="5" id="KW-1185">Reference proteome</keyword>
<evidence type="ECO:0000256" key="2">
    <source>
        <dbReference type="ARBA" id="ARBA00022729"/>
    </source>
</evidence>
<dbReference type="AlphaFoldDB" id="T1K3G0"/>
<dbReference type="EnsemblMetazoa" id="tetur04g08550.1">
    <property type="protein sequence ID" value="tetur04g08550.1"/>
    <property type="gene ID" value="tetur04g08550"/>
</dbReference>
<dbReference type="SUPFAM" id="SSF56994">
    <property type="entry name" value="Insulin-like"/>
    <property type="match status" value="1"/>
</dbReference>
<dbReference type="HOGENOM" id="CLU_2443650_0_0_1"/>
<accession>T1K3G0</accession>
<dbReference type="EMBL" id="CAEY01001379">
    <property type="status" value="NOT_ANNOTATED_CDS"/>
    <property type="molecule type" value="Genomic_DNA"/>
</dbReference>
<evidence type="ECO:0000256" key="1">
    <source>
        <dbReference type="ARBA" id="ARBA00022685"/>
    </source>
</evidence>
<keyword evidence="2 3" id="KW-0732">Signal</keyword>
<evidence type="ECO:0000313" key="5">
    <source>
        <dbReference type="Proteomes" id="UP000015104"/>
    </source>
</evidence>
<evidence type="ECO:0000256" key="3">
    <source>
        <dbReference type="SAM" id="SignalP"/>
    </source>
</evidence>
<organism evidence="4 5">
    <name type="scientific">Tetranychus urticae</name>
    <name type="common">Two-spotted spider mite</name>
    <dbReference type="NCBI Taxonomy" id="32264"/>
    <lineage>
        <taxon>Eukaryota</taxon>
        <taxon>Metazoa</taxon>
        <taxon>Ecdysozoa</taxon>
        <taxon>Arthropoda</taxon>
        <taxon>Chelicerata</taxon>
        <taxon>Arachnida</taxon>
        <taxon>Acari</taxon>
        <taxon>Acariformes</taxon>
        <taxon>Trombidiformes</taxon>
        <taxon>Prostigmata</taxon>
        <taxon>Eleutherengona</taxon>
        <taxon>Raphignathae</taxon>
        <taxon>Tetranychoidea</taxon>
        <taxon>Tetranychidae</taxon>
        <taxon>Tetranychus</taxon>
    </lineage>
</organism>